<proteinExistence type="predicted"/>
<reference evidence="3 4" key="1">
    <citation type="journal article" date="2018" name="BMC Genomics">
        <title>The genome of Naegleria lovaniensis, the basis for a comparative approach to unravel pathogenicity factors of the human pathogenic amoeba N. fowleri.</title>
        <authorList>
            <person name="Liechti N."/>
            <person name="Schurch N."/>
            <person name="Bruggmann R."/>
            <person name="Wittwer M."/>
        </authorList>
    </citation>
    <scope>NUCLEOTIDE SEQUENCE [LARGE SCALE GENOMIC DNA]</scope>
    <source>
        <strain evidence="3 4">ATCC 30569</strain>
    </source>
</reference>
<dbReference type="EMBL" id="PYSW02000040">
    <property type="protein sequence ID" value="KAG2375159.1"/>
    <property type="molecule type" value="Genomic_DNA"/>
</dbReference>
<feature type="compositionally biased region" description="Polar residues" evidence="1">
    <location>
        <begin position="315"/>
        <end position="335"/>
    </location>
</feature>
<feature type="compositionally biased region" description="Basic and acidic residues" evidence="1">
    <location>
        <begin position="360"/>
        <end position="374"/>
    </location>
</feature>
<evidence type="ECO:0000256" key="1">
    <source>
        <dbReference type="SAM" id="MobiDB-lite"/>
    </source>
</evidence>
<dbReference type="Gene3D" id="1.10.167.10">
    <property type="entry name" value="Regulator of G-protein Signalling 4, domain 2"/>
    <property type="match status" value="1"/>
</dbReference>
<gene>
    <name evidence="3" type="ORF">C9374_010163</name>
</gene>
<dbReference type="InterPro" id="IPR016137">
    <property type="entry name" value="RGS"/>
</dbReference>
<protein>
    <recommendedName>
        <fullName evidence="2">RGS domain-containing protein</fullName>
    </recommendedName>
</protein>
<dbReference type="InterPro" id="IPR044926">
    <property type="entry name" value="RGS_subdomain_2"/>
</dbReference>
<accession>A0AA88GH33</accession>
<feature type="compositionally biased region" description="Polar residues" evidence="1">
    <location>
        <begin position="265"/>
        <end position="295"/>
    </location>
</feature>
<feature type="domain" description="RGS" evidence="2">
    <location>
        <begin position="63"/>
        <end position="100"/>
    </location>
</feature>
<dbReference type="RefSeq" id="XP_044544333.1">
    <property type="nucleotide sequence ID" value="XM_044685677.1"/>
</dbReference>
<organism evidence="3 4">
    <name type="scientific">Naegleria lovaniensis</name>
    <name type="common">Amoeba</name>
    <dbReference type="NCBI Taxonomy" id="51637"/>
    <lineage>
        <taxon>Eukaryota</taxon>
        <taxon>Discoba</taxon>
        <taxon>Heterolobosea</taxon>
        <taxon>Tetramitia</taxon>
        <taxon>Eutetramitia</taxon>
        <taxon>Vahlkampfiidae</taxon>
        <taxon>Naegleria</taxon>
    </lineage>
</organism>
<dbReference type="PROSITE" id="PS50132">
    <property type="entry name" value="RGS"/>
    <property type="match status" value="2"/>
</dbReference>
<evidence type="ECO:0000313" key="3">
    <source>
        <dbReference type="EMBL" id="KAG2375159.1"/>
    </source>
</evidence>
<evidence type="ECO:0000259" key="2">
    <source>
        <dbReference type="PROSITE" id="PS50132"/>
    </source>
</evidence>
<name>A0AA88GH33_NAELO</name>
<dbReference type="AlphaFoldDB" id="A0AA88GH33"/>
<dbReference type="Proteomes" id="UP000816034">
    <property type="component" value="Unassembled WGS sequence"/>
</dbReference>
<feature type="compositionally biased region" description="Low complexity" evidence="1">
    <location>
        <begin position="303"/>
        <end position="314"/>
    </location>
</feature>
<keyword evidence="4" id="KW-1185">Reference proteome</keyword>
<dbReference type="SMART" id="SM00315">
    <property type="entry name" value="RGS"/>
    <property type="match status" value="1"/>
</dbReference>
<dbReference type="SUPFAM" id="SSF48097">
    <property type="entry name" value="Regulator of G-protein signaling, RGS"/>
    <property type="match status" value="1"/>
</dbReference>
<feature type="region of interest" description="Disordered" evidence="1">
    <location>
        <begin position="265"/>
        <end position="376"/>
    </location>
</feature>
<evidence type="ECO:0000313" key="4">
    <source>
        <dbReference type="Proteomes" id="UP000816034"/>
    </source>
</evidence>
<sequence length="783" mass="89719">MINEISIQIPNHNFNHSSDDDNNIGEDNRSSSEQSSFHHPIFENRKLKAHARNMSSPTLFTPVFDIIIDHPKGSLIFRDFCEENLVLENWEALQTIRQFKMDVKFTIRKAMELEEVMQSSSPVSNCPTTSGSSSNSMNGKFKLTQLIGNVHQLLASNQQHITSGSANHHCQSDLIFPHTTMISSMTVSALNVGHMNAHHTWQNPQIVIEKTDLPTHLQRNRNCKALKESILVDISRIVATFINEASEKQINIDSETRKNTIQKLEQMQQQLSTTQDRRFSNVSENPSSNDTSSLMPPSEYDSNDSSSMLRSSDSCTTTVTNEDLASTPTSPTDENSPTRKKVSSFKKILPKLVTSPKKKNSAETEKKSSEHENNDQDSSIFNIDLIGSFSVKTSNALKAVTLQNEQQLQQYEQEFKDVIVFFDQIEVQLLLLLKDDVFPRFVRSTNWLNFLKQYPQDALECAKTEDIEELKKMRFTKDDFKRIRLEPSDFERCERLFADSILFDLIYDNYGQSSKRLKIYSSRKKRDSYNKKYSQNSPLVGVYFSNGENFIDEDSLKLGKFGVQKRLGYLDFPAEVIVSALCDIDLQSKLLPKVETNDNSILGWTKCDDKRHYPSLITHYNLNFGKMFKRRGVYASNCAIFDHKKYRYHFLSKSIYSNPQFPNIDERGKKTIASATITYASIIPVSKSRCKLIYVMLGNMGGVVSKFSSVLFKKEVTLFDSHLQEELVKMKTNKYADLENGYHMVRNCLDYCNRFMKNSVEAQESSSTCPFPKTFTEFQEIFS</sequence>
<dbReference type="InterPro" id="IPR036305">
    <property type="entry name" value="RGS_sf"/>
</dbReference>
<dbReference type="GeneID" id="68102617"/>
<comment type="caution">
    <text evidence="3">The sequence shown here is derived from an EMBL/GenBank/DDBJ whole genome shotgun (WGS) entry which is preliminary data.</text>
</comment>
<feature type="domain" description="RGS" evidence="2">
    <location>
        <begin position="422"/>
        <end position="451"/>
    </location>
</feature>
<feature type="region of interest" description="Disordered" evidence="1">
    <location>
        <begin position="11"/>
        <end position="38"/>
    </location>
</feature>